<evidence type="ECO:0000313" key="8">
    <source>
        <dbReference type="Proteomes" id="UP000614287"/>
    </source>
</evidence>
<comment type="subcellular location">
    <subcellularLocation>
        <location evidence="5">Cytoplasm</location>
    </subcellularLocation>
</comment>
<comment type="subunit">
    <text evidence="5">Homodimer.</text>
</comment>
<proteinExistence type="inferred from homology"/>
<dbReference type="PIRSF" id="PIRSF004808">
    <property type="entry name" value="LasT"/>
    <property type="match status" value="1"/>
</dbReference>
<comment type="similarity">
    <text evidence="1">Belongs to the class IV-like SAM-binding methyltransferase superfamily. RNA methyltransferase TrmH family.</text>
</comment>
<dbReference type="Gene3D" id="1.10.8.590">
    <property type="match status" value="1"/>
</dbReference>
<dbReference type="RefSeq" id="WP_189493737.1">
    <property type="nucleotide sequence ID" value="NZ_BMZG01000011.1"/>
</dbReference>
<evidence type="ECO:0000256" key="2">
    <source>
        <dbReference type="ARBA" id="ARBA00022603"/>
    </source>
</evidence>
<dbReference type="EMBL" id="BMZG01000011">
    <property type="protein sequence ID" value="GHA78252.1"/>
    <property type="molecule type" value="Genomic_DNA"/>
</dbReference>
<feature type="domain" description="tRNA/rRNA methyltransferase SpoU type" evidence="6">
    <location>
        <begin position="17"/>
        <end position="177"/>
    </location>
</feature>
<dbReference type="GO" id="GO:0160206">
    <property type="term" value="F:tRNA (cytidine(32)/uridine(32)-2'-O)-methyltransferase activity"/>
    <property type="evidence" value="ECO:0007669"/>
    <property type="project" value="UniProtKB-EC"/>
</dbReference>
<dbReference type="InterPro" id="IPR029026">
    <property type="entry name" value="tRNA_m1G_MTases_N"/>
</dbReference>
<dbReference type="EC" id="2.1.1.200" evidence="5"/>
<evidence type="ECO:0000313" key="7">
    <source>
        <dbReference type="EMBL" id="GHA78252.1"/>
    </source>
</evidence>
<sequence>MSNSPDLAKRLQWLNHIRIILVRTSHPGNVGQVARAMKNMGLHELYITSPRFADMTAQADAISLASGATDVLETAQIVADLAAALDGVQCAYAFSARERDLAPPLRTSVTAAAEVLQLFDAAASAGQALPKIAFVFGAERSGLVNDEVMMCQRLCYIEANEAYNSLNLAQAVQVMTYTLRQIMQHDGLVGTMSAEALPILDAADLTSVEGMMMHWESMLTDLGMINPDTPTELMPRLRAMFARTQLSVNEVNFLRGVASSVQGLARKVAKDGTMPIQKN</sequence>
<keyword evidence="8" id="KW-1185">Reference proteome</keyword>
<dbReference type="Pfam" id="PF00588">
    <property type="entry name" value="SpoU_methylase"/>
    <property type="match status" value="1"/>
</dbReference>
<dbReference type="PANTHER" id="PTHR42786">
    <property type="entry name" value="TRNA/RRNA METHYLTRANSFERASE"/>
    <property type="match status" value="1"/>
</dbReference>
<dbReference type="NCBIfam" id="TIGR00050">
    <property type="entry name" value="rRNA_methyl_1"/>
    <property type="match status" value="1"/>
</dbReference>
<dbReference type="SUPFAM" id="SSF75217">
    <property type="entry name" value="alpha/beta knot"/>
    <property type="match status" value="1"/>
</dbReference>
<comment type="catalytic activity">
    <reaction evidence="5">
        <text>cytidine(32) in tRNA + S-adenosyl-L-methionine = 2'-O-methylcytidine(32) in tRNA + S-adenosyl-L-homocysteine + H(+)</text>
        <dbReference type="Rhea" id="RHEA:42932"/>
        <dbReference type="Rhea" id="RHEA-COMP:10288"/>
        <dbReference type="Rhea" id="RHEA-COMP:10289"/>
        <dbReference type="ChEBI" id="CHEBI:15378"/>
        <dbReference type="ChEBI" id="CHEBI:57856"/>
        <dbReference type="ChEBI" id="CHEBI:59789"/>
        <dbReference type="ChEBI" id="CHEBI:74495"/>
        <dbReference type="ChEBI" id="CHEBI:82748"/>
        <dbReference type="EC" id="2.1.1.200"/>
    </reaction>
</comment>
<comment type="caution">
    <text evidence="7">The sequence shown here is derived from an EMBL/GenBank/DDBJ whole genome shotgun (WGS) entry which is preliminary data.</text>
</comment>
<evidence type="ECO:0000256" key="1">
    <source>
        <dbReference type="ARBA" id="ARBA00007228"/>
    </source>
</evidence>
<dbReference type="InterPro" id="IPR029028">
    <property type="entry name" value="Alpha/beta_knot_MTases"/>
</dbReference>
<dbReference type="GO" id="GO:0005829">
    <property type="term" value="C:cytosol"/>
    <property type="evidence" value="ECO:0007669"/>
    <property type="project" value="TreeGrafter"/>
</dbReference>
<dbReference type="PANTHER" id="PTHR42786:SF2">
    <property type="entry name" value="TRNA (CYTIDINE_URIDINE-2'-O-)-METHYLTRANSFERASE TRMJ"/>
    <property type="match status" value="1"/>
</dbReference>
<comment type="function">
    <text evidence="5">Catalyzes the formation of 2'O-methylated cytidine (Cm32) or 2'O-methylated uridine (Um32) at position 32 in tRNA.</text>
</comment>
<dbReference type="InterPro" id="IPR004384">
    <property type="entry name" value="RNA_MeTrfase_TrmJ/LasT"/>
</dbReference>
<reference evidence="7" key="2">
    <citation type="submission" date="2020-09" db="EMBL/GenBank/DDBJ databases">
        <authorList>
            <person name="Sun Q."/>
            <person name="Kim S."/>
        </authorList>
    </citation>
    <scope>NUCLEOTIDE SEQUENCE</scope>
    <source>
        <strain evidence="7">KCTC 32501</strain>
    </source>
</reference>
<dbReference type="InterPro" id="IPR001537">
    <property type="entry name" value="SpoU_MeTrfase"/>
</dbReference>
<name>A0A8J3FZX3_9BURK</name>
<dbReference type="GO" id="GO:0002128">
    <property type="term" value="P:tRNA nucleoside ribose methylation"/>
    <property type="evidence" value="ECO:0007669"/>
    <property type="project" value="TreeGrafter"/>
</dbReference>
<dbReference type="AlphaFoldDB" id="A0A8J3FZX3"/>
<keyword evidence="5" id="KW-0819">tRNA processing</keyword>
<evidence type="ECO:0000259" key="6">
    <source>
        <dbReference type="Pfam" id="PF00588"/>
    </source>
</evidence>
<protein>
    <recommendedName>
        <fullName evidence="5">tRNA (cytidine/uridine-2'-O-)-methyltransferase TrmJ</fullName>
        <ecNumber evidence="5">2.1.1.200</ecNumber>
    </recommendedName>
    <alternativeName>
        <fullName evidence="5">tRNA (cytidine(32)/uridine(32)-2'-O)-methyltransferase</fullName>
    </alternativeName>
    <alternativeName>
        <fullName evidence="5">tRNA Cm32/Um32 methyltransferase</fullName>
    </alternativeName>
</protein>
<dbReference type="Proteomes" id="UP000614287">
    <property type="component" value="Unassembled WGS sequence"/>
</dbReference>
<evidence type="ECO:0000256" key="5">
    <source>
        <dbReference type="RuleBase" id="RU362024"/>
    </source>
</evidence>
<evidence type="ECO:0000256" key="4">
    <source>
        <dbReference type="ARBA" id="ARBA00022691"/>
    </source>
</evidence>
<keyword evidence="4 5" id="KW-0949">S-adenosyl-L-methionine</keyword>
<reference evidence="7" key="1">
    <citation type="journal article" date="2014" name="Int. J. Syst. Evol. Microbiol.">
        <title>Complete genome sequence of Corynebacterium casei LMG S-19264T (=DSM 44701T), isolated from a smear-ripened cheese.</title>
        <authorList>
            <consortium name="US DOE Joint Genome Institute (JGI-PGF)"/>
            <person name="Walter F."/>
            <person name="Albersmeier A."/>
            <person name="Kalinowski J."/>
            <person name="Ruckert C."/>
        </authorList>
    </citation>
    <scope>NUCLEOTIDE SEQUENCE</scope>
    <source>
        <strain evidence="7">KCTC 32501</strain>
    </source>
</reference>
<gene>
    <name evidence="5 7" type="primary">trmJ</name>
    <name evidence="7" type="ORF">GCM10009007_19070</name>
</gene>
<organism evidence="7 8">
    <name type="scientific">Formosimonas limnophila</name>
    <dbReference type="NCBI Taxonomy" id="1384487"/>
    <lineage>
        <taxon>Bacteria</taxon>
        <taxon>Pseudomonadati</taxon>
        <taxon>Pseudomonadota</taxon>
        <taxon>Betaproteobacteria</taxon>
        <taxon>Burkholderiales</taxon>
        <taxon>Burkholderiaceae</taxon>
        <taxon>Formosimonas</taxon>
    </lineage>
</organism>
<dbReference type="Gene3D" id="3.40.1280.10">
    <property type="match status" value="1"/>
</dbReference>
<keyword evidence="2 5" id="KW-0489">Methyltransferase</keyword>
<keyword evidence="3" id="KW-0808">Transferase</keyword>
<dbReference type="GO" id="GO:0003723">
    <property type="term" value="F:RNA binding"/>
    <property type="evidence" value="ECO:0007669"/>
    <property type="project" value="InterPro"/>
</dbReference>
<dbReference type="CDD" id="cd18093">
    <property type="entry name" value="SpoU-like_TrmJ"/>
    <property type="match status" value="1"/>
</dbReference>
<comment type="catalytic activity">
    <reaction evidence="5">
        <text>uridine(32) in tRNA + S-adenosyl-L-methionine = 2'-O-methyluridine(32) in tRNA + S-adenosyl-L-homocysteine + H(+)</text>
        <dbReference type="Rhea" id="RHEA:42936"/>
        <dbReference type="Rhea" id="RHEA-COMP:10107"/>
        <dbReference type="Rhea" id="RHEA-COMP:10290"/>
        <dbReference type="ChEBI" id="CHEBI:15378"/>
        <dbReference type="ChEBI" id="CHEBI:57856"/>
        <dbReference type="ChEBI" id="CHEBI:59789"/>
        <dbReference type="ChEBI" id="CHEBI:65315"/>
        <dbReference type="ChEBI" id="CHEBI:74478"/>
        <dbReference type="EC" id="2.1.1.200"/>
    </reaction>
</comment>
<evidence type="ECO:0000256" key="3">
    <source>
        <dbReference type="ARBA" id="ARBA00022679"/>
    </source>
</evidence>
<keyword evidence="5" id="KW-0963">Cytoplasm</keyword>
<accession>A0A8J3FZX3</accession>